<protein>
    <submittedName>
        <fullName evidence="5">HIT family protein</fullName>
    </submittedName>
</protein>
<evidence type="ECO:0000259" key="4">
    <source>
        <dbReference type="PROSITE" id="PS51084"/>
    </source>
</evidence>
<feature type="domain" description="HIT" evidence="4">
    <location>
        <begin position="13"/>
        <end position="127"/>
    </location>
</feature>
<reference evidence="5" key="1">
    <citation type="submission" date="2022-12" db="EMBL/GenBank/DDBJ databases">
        <title>Gycomyces niveus sp.nov.,a novel actinomycete isolated from soil in Shouguan.</title>
        <authorList>
            <person name="Yang X."/>
        </authorList>
    </citation>
    <scope>NUCLEOTIDE SEQUENCE</scope>
    <source>
        <strain evidence="5">NEAU-A15</strain>
    </source>
</reference>
<dbReference type="Gene3D" id="3.30.428.10">
    <property type="entry name" value="HIT-like"/>
    <property type="match status" value="1"/>
</dbReference>
<evidence type="ECO:0000256" key="2">
    <source>
        <dbReference type="PIRSR" id="PIRSR601310-3"/>
    </source>
</evidence>
<dbReference type="Pfam" id="PF01230">
    <property type="entry name" value="HIT"/>
    <property type="match status" value="1"/>
</dbReference>
<dbReference type="GO" id="GO:0009117">
    <property type="term" value="P:nucleotide metabolic process"/>
    <property type="evidence" value="ECO:0007669"/>
    <property type="project" value="TreeGrafter"/>
</dbReference>
<dbReference type="InterPro" id="IPR036265">
    <property type="entry name" value="HIT-like_sf"/>
</dbReference>
<dbReference type="GO" id="GO:0003824">
    <property type="term" value="F:catalytic activity"/>
    <property type="evidence" value="ECO:0007669"/>
    <property type="project" value="InterPro"/>
</dbReference>
<comment type="caution">
    <text evidence="5">The sequence shown here is derived from an EMBL/GenBank/DDBJ whole genome shotgun (WGS) entry which is preliminary data.</text>
</comment>
<keyword evidence="6" id="KW-1185">Reference proteome</keyword>
<dbReference type="AlphaFoldDB" id="A0A9X3T4I2"/>
<evidence type="ECO:0000256" key="3">
    <source>
        <dbReference type="PROSITE-ProRule" id="PRU00464"/>
    </source>
</evidence>
<dbReference type="InterPro" id="IPR011146">
    <property type="entry name" value="HIT-like"/>
</dbReference>
<organism evidence="5 6">
    <name type="scientific">Glycomyces luteolus</name>
    <dbReference type="NCBI Taxonomy" id="2670330"/>
    <lineage>
        <taxon>Bacteria</taxon>
        <taxon>Bacillati</taxon>
        <taxon>Actinomycetota</taxon>
        <taxon>Actinomycetes</taxon>
        <taxon>Glycomycetales</taxon>
        <taxon>Glycomycetaceae</taxon>
        <taxon>Glycomyces</taxon>
    </lineage>
</organism>
<dbReference type="InterPro" id="IPR001310">
    <property type="entry name" value="Histidine_triad_HIT"/>
</dbReference>
<gene>
    <name evidence="5" type="ORF">O1R50_15930</name>
</gene>
<dbReference type="EMBL" id="JAPZVP010000012">
    <property type="protein sequence ID" value="MDA1361120.1"/>
    <property type="molecule type" value="Genomic_DNA"/>
</dbReference>
<evidence type="ECO:0000313" key="5">
    <source>
        <dbReference type="EMBL" id="MDA1361120.1"/>
    </source>
</evidence>
<feature type="active site" description="Tele-AMP-histidine intermediate" evidence="1">
    <location>
        <position position="114"/>
    </location>
</feature>
<dbReference type="Proteomes" id="UP001146067">
    <property type="component" value="Unassembled WGS sequence"/>
</dbReference>
<sequence>METSHEPPGYHCPFCNLLAGHSDGVANVEDIVHRDGHAAAFVSPRWWPNNRGHVLVVPTGHHENLYSIPADAYAAVGDLVREVAVAIRATYGCDGVSTRQHNEPSGNQDVWHLHVHVFPRYEGDRLYSSNPLPGWADAAERQVFAERLRSYFTSSSGFSIGAR</sequence>
<proteinExistence type="predicted"/>
<dbReference type="PANTHER" id="PTHR46648">
    <property type="entry name" value="HIT FAMILY PROTEIN 1"/>
    <property type="match status" value="1"/>
</dbReference>
<dbReference type="PANTHER" id="PTHR46648:SF1">
    <property type="entry name" value="ADENOSINE 5'-MONOPHOSPHORAMIDASE HNT1"/>
    <property type="match status" value="1"/>
</dbReference>
<evidence type="ECO:0000256" key="1">
    <source>
        <dbReference type="PIRSR" id="PIRSR601310-1"/>
    </source>
</evidence>
<dbReference type="PROSITE" id="PS51084">
    <property type="entry name" value="HIT_2"/>
    <property type="match status" value="1"/>
</dbReference>
<dbReference type="SUPFAM" id="SSF54197">
    <property type="entry name" value="HIT-like"/>
    <property type="match status" value="1"/>
</dbReference>
<feature type="short sequence motif" description="Histidine triad motif" evidence="2 3">
    <location>
        <begin position="112"/>
        <end position="116"/>
    </location>
</feature>
<accession>A0A9X3T4I2</accession>
<name>A0A9X3T4I2_9ACTN</name>
<evidence type="ECO:0000313" key="6">
    <source>
        <dbReference type="Proteomes" id="UP001146067"/>
    </source>
</evidence>
<dbReference type="RefSeq" id="WP_270111095.1">
    <property type="nucleotide sequence ID" value="NZ_JAPZVP010000012.1"/>
</dbReference>